<evidence type="ECO:0000313" key="3">
    <source>
        <dbReference type="Proteomes" id="UP001141327"/>
    </source>
</evidence>
<dbReference type="Proteomes" id="UP001141327">
    <property type="component" value="Unassembled WGS sequence"/>
</dbReference>
<dbReference type="GO" id="GO:0016301">
    <property type="term" value="F:kinase activity"/>
    <property type="evidence" value="ECO:0007669"/>
    <property type="project" value="UniProtKB-KW"/>
</dbReference>
<protein>
    <submittedName>
        <fullName evidence="2">Nicotinamide/nicotinate riboside kinase</fullName>
    </submittedName>
</protein>
<reference evidence="2" key="1">
    <citation type="journal article" date="2022" name="bioRxiv">
        <title>Genomics of Preaxostyla Flagellates Illuminates Evolutionary Transitions and the Path Towards Mitochondrial Loss.</title>
        <authorList>
            <person name="Novak L.V.F."/>
            <person name="Treitli S.C."/>
            <person name="Pyrih J."/>
            <person name="Halakuc P."/>
            <person name="Pipaliya S.V."/>
            <person name="Vacek V."/>
            <person name="Brzon O."/>
            <person name="Soukal P."/>
            <person name="Eme L."/>
            <person name="Dacks J.B."/>
            <person name="Karnkowska A."/>
            <person name="Elias M."/>
            <person name="Hampl V."/>
        </authorList>
    </citation>
    <scope>NUCLEOTIDE SEQUENCE</scope>
    <source>
        <strain evidence="2">RCP-MX</strain>
    </source>
</reference>
<keyword evidence="2" id="KW-0418">Kinase</keyword>
<dbReference type="Gene3D" id="3.40.50.300">
    <property type="entry name" value="P-loop containing nucleotide triphosphate hydrolases"/>
    <property type="match status" value="1"/>
</dbReference>
<accession>A0ABQ8UPG2</accession>
<name>A0ABQ8UPG2_9EUKA</name>
<dbReference type="EMBL" id="JAPMOS010000020">
    <property type="protein sequence ID" value="KAJ4459410.1"/>
    <property type="molecule type" value="Genomic_DNA"/>
</dbReference>
<proteinExistence type="predicted"/>
<comment type="caution">
    <text evidence="2">The sequence shown here is derived from an EMBL/GenBank/DDBJ whole genome shotgun (WGS) entry which is preliminary data.</text>
</comment>
<evidence type="ECO:0000256" key="1">
    <source>
        <dbReference type="SAM" id="MobiDB-lite"/>
    </source>
</evidence>
<organism evidence="2 3">
    <name type="scientific">Paratrimastix pyriformis</name>
    <dbReference type="NCBI Taxonomy" id="342808"/>
    <lineage>
        <taxon>Eukaryota</taxon>
        <taxon>Metamonada</taxon>
        <taxon>Preaxostyla</taxon>
        <taxon>Paratrimastigidae</taxon>
        <taxon>Paratrimastix</taxon>
    </lineage>
</organism>
<sequence>MPTRVVVIGIDGATRSGKSTLACLLGHLLPATVIRGDRFWVPRKPIVHSRRNPGDCFQNWEVPEAVDWESFHLAFLQAVKDLEHSPGTDIVYLVVESFLLFESAIFRQACQKKIVLAIPRAVCHDRRMSTTRVSPDYFDEVLWPSYLLHASKVKKLVDADPTSYLVLDGKDPIHSLIQLGYTWTTSQPLSPTQLSSIPASLLPAASVVHPSAELLPPGGESDLADYQERVRRAWETYQQDTGPAMPALPEPADGDGVRTTSVAAAPSAAAYRAGQR</sequence>
<feature type="region of interest" description="Disordered" evidence="1">
    <location>
        <begin position="238"/>
        <end position="258"/>
    </location>
</feature>
<evidence type="ECO:0000313" key="2">
    <source>
        <dbReference type="EMBL" id="KAJ4459410.1"/>
    </source>
</evidence>
<dbReference type="InterPro" id="IPR027417">
    <property type="entry name" value="P-loop_NTPase"/>
</dbReference>
<dbReference type="SUPFAM" id="SSF52540">
    <property type="entry name" value="P-loop containing nucleoside triphosphate hydrolases"/>
    <property type="match status" value="1"/>
</dbReference>
<keyword evidence="3" id="KW-1185">Reference proteome</keyword>
<keyword evidence="2" id="KW-0808">Transferase</keyword>
<gene>
    <name evidence="2" type="ORF">PAPYR_4717</name>
</gene>